<gene>
    <name evidence="3" type="ORF">SM757_04315</name>
</gene>
<dbReference type="Proteomes" id="UP001293718">
    <property type="component" value="Unassembled WGS sequence"/>
</dbReference>
<keyword evidence="4" id="KW-1185">Reference proteome</keyword>
<evidence type="ECO:0000313" key="4">
    <source>
        <dbReference type="Proteomes" id="UP001293718"/>
    </source>
</evidence>
<evidence type="ECO:0000259" key="2">
    <source>
        <dbReference type="Pfam" id="PF16289"/>
    </source>
</evidence>
<dbReference type="RefSeq" id="WP_322464471.1">
    <property type="nucleotide sequence ID" value="NZ_JAXOJX010000003.1"/>
</dbReference>
<dbReference type="Pfam" id="PF16289">
    <property type="entry name" value="PIN_12"/>
    <property type="match status" value="1"/>
</dbReference>
<feature type="domain" description="DUF4935" evidence="2">
    <location>
        <begin position="6"/>
        <end position="174"/>
    </location>
</feature>
<protein>
    <submittedName>
        <fullName evidence="3">PIN domain-containing protein</fullName>
    </submittedName>
</protein>
<feature type="coiled-coil region" evidence="1">
    <location>
        <begin position="41"/>
        <end position="72"/>
    </location>
</feature>
<name>A0ABU5IAV2_9BURK</name>
<proteinExistence type="predicted"/>
<evidence type="ECO:0000313" key="3">
    <source>
        <dbReference type="EMBL" id="MDZ5455790.1"/>
    </source>
</evidence>
<dbReference type="InterPro" id="IPR032557">
    <property type="entry name" value="DUF4935"/>
</dbReference>
<evidence type="ECO:0000256" key="1">
    <source>
        <dbReference type="SAM" id="Coils"/>
    </source>
</evidence>
<reference evidence="3 4" key="1">
    <citation type="submission" date="2023-11" db="EMBL/GenBank/DDBJ databases">
        <title>Draft genome of Azohydromonas lata strain H1 (DSM1123), a polyhydroxyalkanoate producer.</title>
        <authorList>
            <person name="Traversa D."/>
            <person name="D'Addabbo P."/>
            <person name="Pazzani C."/>
            <person name="Manzari C."/>
            <person name="Chiara M."/>
            <person name="Scrascia M."/>
        </authorList>
    </citation>
    <scope>NUCLEOTIDE SEQUENCE [LARGE SCALE GENOMIC DNA]</scope>
    <source>
        <strain evidence="3 4">H1</strain>
    </source>
</reference>
<organism evidence="3 4">
    <name type="scientific">Azohydromonas lata</name>
    <dbReference type="NCBI Taxonomy" id="45677"/>
    <lineage>
        <taxon>Bacteria</taxon>
        <taxon>Pseudomonadati</taxon>
        <taxon>Pseudomonadota</taxon>
        <taxon>Betaproteobacteria</taxon>
        <taxon>Burkholderiales</taxon>
        <taxon>Sphaerotilaceae</taxon>
        <taxon>Azohydromonas</taxon>
    </lineage>
</organism>
<comment type="caution">
    <text evidence="3">The sequence shown here is derived from an EMBL/GenBank/DDBJ whole genome shotgun (WGS) entry which is preliminary data.</text>
</comment>
<accession>A0ABU5IAV2</accession>
<sequence length="312" mass="35593">MDIFHIVIDTNLMHERPFGHPDFKRLLRLSQLGLAKVYIPLIALEERRTQLVDKYEEIVAQLRSKAGELSKRELPMILEGLPQPVLDLPSREEVYRNSAEALAKFMTDHKIEVLNFTFEHATNAWDRYFKVLPPFNPNELREKRRKDIPDAWILEAAREVKKKPGRHCFLTKDKRAGETLRADGFEVWDDMERLDAAIEAAMSVVLLERPAPSKAPVPLDQLRSKAFDNVDRILLGVIDTWDAPDKETLFTRLEALGIRREIAEHEAKTLELSGHLADTGSHLIATDRDTAREAANDPIVQALLLKALDEGS</sequence>
<dbReference type="EMBL" id="JAXOJX010000003">
    <property type="protein sequence ID" value="MDZ5455790.1"/>
    <property type="molecule type" value="Genomic_DNA"/>
</dbReference>
<keyword evidence="1" id="KW-0175">Coiled coil</keyword>